<dbReference type="GeneID" id="81409112"/>
<dbReference type="RefSeq" id="XP_056517741.1">
    <property type="nucleotide sequence ID" value="XM_056669942.1"/>
</dbReference>
<dbReference type="Proteomes" id="UP001149079">
    <property type="component" value="Unassembled WGS sequence"/>
</dbReference>
<reference evidence="1" key="1">
    <citation type="submission" date="2022-11" db="EMBL/GenBank/DDBJ databases">
        <authorList>
            <person name="Petersen C."/>
        </authorList>
    </citation>
    <scope>NUCLEOTIDE SEQUENCE</scope>
    <source>
        <strain evidence="1">IBT 22155</strain>
    </source>
</reference>
<keyword evidence="2" id="KW-1185">Reference proteome</keyword>
<gene>
    <name evidence="1" type="ORF">N7515_009198</name>
</gene>
<accession>A0A9W9KVA1</accession>
<proteinExistence type="predicted"/>
<name>A0A9W9KVA1_9EURO</name>
<sequence length="180" mass="20468">MLKGASGSAPTDLFRKCQVADTWYNLRNQPPPKSLSALDRWILKWHVCYWEAKQVGLVEFENKEQITIDFLHAIAPVSPAFYAFWIMMARYVSDKTLPEFPALLNLYVEQVRATTPRKYATNAHATTFQGRDAGGDHSFSECPYVNPAVRSAGWEADKEANSRFKRAAKSPKFNASYTRL</sequence>
<evidence type="ECO:0000313" key="2">
    <source>
        <dbReference type="Proteomes" id="UP001149079"/>
    </source>
</evidence>
<evidence type="ECO:0000313" key="1">
    <source>
        <dbReference type="EMBL" id="KAJ5121237.1"/>
    </source>
</evidence>
<dbReference type="OrthoDB" id="2663223at2759"/>
<dbReference type="EMBL" id="JAPQKL010000007">
    <property type="protein sequence ID" value="KAJ5121237.1"/>
    <property type="molecule type" value="Genomic_DNA"/>
</dbReference>
<organism evidence="1 2">
    <name type="scientific">Penicillium bovifimosum</name>
    <dbReference type="NCBI Taxonomy" id="126998"/>
    <lineage>
        <taxon>Eukaryota</taxon>
        <taxon>Fungi</taxon>
        <taxon>Dikarya</taxon>
        <taxon>Ascomycota</taxon>
        <taxon>Pezizomycotina</taxon>
        <taxon>Eurotiomycetes</taxon>
        <taxon>Eurotiomycetidae</taxon>
        <taxon>Eurotiales</taxon>
        <taxon>Aspergillaceae</taxon>
        <taxon>Penicillium</taxon>
    </lineage>
</organism>
<comment type="caution">
    <text evidence="1">The sequence shown here is derived from an EMBL/GenBank/DDBJ whole genome shotgun (WGS) entry which is preliminary data.</text>
</comment>
<dbReference type="AlphaFoldDB" id="A0A9W9KVA1"/>
<reference evidence="1" key="2">
    <citation type="journal article" date="2023" name="IMA Fungus">
        <title>Comparative genomic study of the Penicillium genus elucidates a diverse pangenome and 15 lateral gene transfer events.</title>
        <authorList>
            <person name="Petersen C."/>
            <person name="Sorensen T."/>
            <person name="Nielsen M.R."/>
            <person name="Sondergaard T.E."/>
            <person name="Sorensen J.L."/>
            <person name="Fitzpatrick D.A."/>
            <person name="Frisvad J.C."/>
            <person name="Nielsen K.L."/>
        </authorList>
    </citation>
    <scope>NUCLEOTIDE SEQUENCE</scope>
    <source>
        <strain evidence="1">IBT 22155</strain>
    </source>
</reference>
<protein>
    <submittedName>
        <fullName evidence="1">Uncharacterized protein</fullName>
    </submittedName>
</protein>